<keyword evidence="6" id="KW-1185">Reference proteome</keyword>
<gene>
    <name evidence="3" type="ORF">CLPA_c04010</name>
    <name evidence="4" type="ORF">CP6013_02747</name>
</gene>
<dbReference type="InterPro" id="IPR043202">
    <property type="entry name" value="Band-7_stomatin-like"/>
</dbReference>
<reference evidence="3 6" key="1">
    <citation type="journal article" date="2015" name="Genome Announc.">
        <title>Complete Genome Sequence of the Nitrogen-Fixing and Solvent-Producing Clostridium pasteurianum DSM 525.</title>
        <authorList>
            <person name="Poehlein A."/>
            <person name="Grosse-Honebrink A."/>
            <person name="Zhang Y."/>
            <person name="Minton N.P."/>
            <person name="Daniel R."/>
        </authorList>
    </citation>
    <scope>NUCLEOTIDE SEQUENCE [LARGE SCALE GENOMIC DNA]</scope>
    <source>
        <strain evidence="3">DSM 525</strain>
        <strain evidence="6">DSM 525 / ATCC 6013</strain>
    </source>
</reference>
<dbReference type="RefSeq" id="WP_003441083.1">
    <property type="nucleotide sequence ID" value="NZ_ANZB01000001.1"/>
</dbReference>
<dbReference type="Pfam" id="PF01145">
    <property type="entry name" value="Band_7"/>
    <property type="match status" value="1"/>
</dbReference>
<proteinExistence type="inferred from homology"/>
<dbReference type="CDD" id="cd13438">
    <property type="entry name" value="SPFH_eoslipins_u2"/>
    <property type="match status" value="1"/>
</dbReference>
<dbReference type="SMART" id="SM00244">
    <property type="entry name" value="PHB"/>
    <property type="match status" value="1"/>
</dbReference>
<evidence type="ECO:0000313" key="6">
    <source>
        <dbReference type="Proteomes" id="UP000030905"/>
    </source>
</evidence>
<dbReference type="Proteomes" id="UP000030905">
    <property type="component" value="Chromosome"/>
</dbReference>
<organism evidence="3 6">
    <name type="scientific">Clostridium pasteurianum DSM 525 = ATCC 6013</name>
    <dbReference type="NCBI Taxonomy" id="1262449"/>
    <lineage>
        <taxon>Bacteria</taxon>
        <taxon>Bacillati</taxon>
        <taxon>Bacillota</taxon>
        <taxon>Clostridia</taxon>
        <taxon>Eubacteriales</taxon>
        <taxon>Clostridiaceae</taxon>
        <taxon>Clostridium</taxon>
    </lineage>
</organism>
<evidence type="ECO:0000259" key="2">
    <source>
        <dbReference type="SMART" id="SM00244"/>
    </source>
</evidence>
<dbReference type="GeneID" id="93072642"/>
<accession>A0A0H3IYB8</accession>
<dbReference type="GO" id="GO:0005886">
    <property type="term" value="C:plasma membrane"/>
    <property type="evidence" value="ECO:0007669"/>
    <property type="project" value="InterPro"/>
</dbReference>
<name>A0A0H3IYB8_CLOPA</name>
<evidence type="ECO:0000313" key="5">
    <source>
        <dbReference type="Proteomes" id="UP000028042"/>
    </source>
</evidence>
<dbReference type="eggNOG" id="COG0330">
    <property type="taxonomic scope" value="Bacteria"/>
</dbReference>
<feature type="domain" description="Band 7" evidence="2">
    <location>
        <begin position="134"/>
        <end position="294"/>
    </location>
</feature>
<dbReference type="KEGG" id="cpae:CPAST_c04010"/>
<dbReference type="InterPro" id="IPR036013">
    <property type="entry name" value="Band_7/SPFH_dom_sf"/>
</dbReference>
<dbReference type="PATRIC" id="fig|1262449.3.peg.293"/>
<dbReference type="SUPFAM" id="SSF117892">
    <property type="entry name" value="Band 7/SPFH domain"/>
    <property type="match status" value="1"/>
</dbReference>
<dbReference type="Gene3D" id="3.30.479.30">
    <property type="entry name" value="Band 7 domain"/>
    <property type="match status" value="1"/>
</dbReference>
<comment type="similarity">
    <text evidence="1">Belongs to the band 7/mec-2 family.</text>
</comment>
<reference evidence="4 5" key="3">
    <citation type="journal article" name="Genome Announc.">
        <title>Improved Draft Genome Sequence of Clostridium pasteurianum Strain ATCC 6013 (DSM 525) Using a Hybrid Next-Generation Sequencing Approach.</title>
        <authorList>
            <person name="Pyne M.E."/>
            <person name="Utturkar S."/>
            <person name="Brown S.D."/>
            <person name="Moo-Young M."/>
            <person name="Chung D.A."/>
            <person name="Chou C.P."/>
        </authorList>
    </citation>
    <scope>NUCLEOTIDE SEQUENCE [LARGE SCALE GENOMIC DNA]</scope>
    <source>
        <strain evidence="4 5">ATCC 6013</strain>
    </source>
</reference>
<dbReference type="PANTHER" id="PTHR10264">
    <property type="entry name" value="BAND 7 PROTEIN-RELATED"/>
    <property type="match status" value="1"/>
</dbReference>
<evidence type="ECO:0000256" key="1">
    <source>
        <dbReference type="ARBA" id="ARBA00008164"/>
    </source>
</evidence>
<dbReference type="PANTHER" id="PTHR10264:SF83">
    <property type="entry name" value="BLL5629 PROTEIN"/>
    <property type="match status" value="1"/>
</dbReference>
<evidence type="ECO:0000313" key="3">
    <source>
        <dbReference type="EMBL" id="AJA50489.1"/>
    </source>
</evidence>
<dbReference type="Proteomes" id="UP000028042">
    <property type="component" value="Unassembled WGS sequence"/>
</dbReference>
<evidence type="ECO:0000313" key="4">
    <source>
        <dbReference type="EMBL" id="KRU13499.1"/>
    </source>
</evidence>
<protein>
    <submittedName>
        <fullName evidence="4">Band 7 protein</fullName>
    </submittedName>
</protein>
<reference evidence="4" key="2">
    <citation type="submission" date="2015-10" db="EMBL/GenBank/DDBJ databases">
        <title>Improved Draft Genome Sequence of Clostridium pasteurianum Strain ATCC 6013 (DSM 525) Using a Hybrid Next-Generation Sequencing Approach.</title>
        <authorList>
            <person name="Pyne M.E."/>
            <person name="Utturkar S.M."/>
            <person name="Brown S.D."/>
            <person name="Moo-Young M."/>
            <person name="Chung D.A."/>
            <person name="Chou P.C."/>
        </authorList>
    </citation>
    <scope>NUCLEOTIDE SEQUENCE</scope>
    <source>
        <strain evidence="4">ATCC 6013</strain>
    </source>
</reference>
<dbReference type="InterPro" id="IPR001107">
    <property type="entry name" value="Band_7"/>
</dbReference>
<dbReference type="KEGG" id="cpat:CLPA_c04010"/>
<dbReference type="AlphaFoldDB" id="A0A0H3IYB8"/>
<dbReference type="EMBL" id="JPGY02000001">
    <property type="protein sequence ID" value="KRU13499.1"/>
    <property type="molecule type" value="Genomic_DNA"/>
</dbReference>
<sequence length="368" mass="42436">MKIIINENERGYLFKYGKFIKMLNSGKHSYLSWMGYTIAKVSIDSSQVVNTAGIDINVLTKDENFEKSVTVINVPDNKVAIHYIDGRITDTLTSGEYAFWNILKKHTFDVIDISNPEVKKEIDKNIFKYITEKLYIKIEVSEGEKAVVYFDSKFQRELSSGIYFFWNSKIKVTFELIDVRIQQLDISGQEILTTDRVSLRINFVCSFKIIDAVKLISEIKDYKTQIYIFSQMVLREYVGRFKFDELLNQKDEIAGFILSKLKEKQGEYYVEFIDAGIKDIILPGEIRDIMNTVLIAEKKAQANVISRREEVASTRSLLNTAKLLDENETLYKLKEMEYLEKICDKVGNISISGGSNLLGQLNELLCQK</sequence>
<dbReference type="EMBL" id="CP009268">
    <property type="protein sequence ID" value="AJA50489.1"/>
    <property type="molecule type" value="Genomic_DNA"/>
</dbReference>